<reference evidence="6 7" key="1">
    <citation type="submission" date="2019-05" db="EMBL/GenBank/DDBJ databases">
        <title>Flagellimonas sp. AsT0115, sp. nov., isolated from a marine red algae, Asparagopsis taxiformis.</title>
        <authorList>
            <person name="Kim J."/>
            <person name="Jeong S.E."/>
            <person name="Jeon C.O."/>
        </authorList>
    </citation>
    <scope>NUCLEOTIDE SEQUENCE [LARGE SCALE GENOMIC DNA]</scope>
    <source>
        <strain evidence="6 7">AsT0115</strain>
    </source>
</reference>
<name>A0ABY2WGT9_9FLAO</name>
<dbReference type="InterPro" id="IPR018060">
    <property type="entry name" value="HTH_AraC"/>
</dbReference>
<proteinExistence type="predicted"/>
<dbReference type="PANTHER" id="PTHR43280">
    <property type="entry name" value="ARAC-FAMILY TRANSCRIPTIONAL REGULATOR"/>
    <property type="match status" value="1"/>
</dbReference>
<evidence type="ECO:0000256" key="2">
    <source>
        <dbReference type="ARBA" id="ARBA00023125"/>
    </source>
</evidence>
<dbReference type="Gene3D" id="2.120.10.30">
    <property type="entry name" value="TolB, C-terminal domain"/>
    <property type="match status" value="1"/>
</dbReference>
<keyword evidence="1" id="KW-0805">Transcription regulation</keyword>
<evidence type="ECO:0000256" key="3">
    <source>
        <dbReference type="ARBA" id="ARBA00023163"/>
    </source>
</evidence>
<dbReference type="InterPro" id="IPR009057">
    <property type="entry name" value="Homeodomain-like_sf"/>
</dbReference>
<keyword evidence="4" id="KW-0472">Membrane</keyword>
<keyword evidence="7" id="KW-1185">Reference proteome</keyword>
<dbReference type="SUPFAM" id="SSF46689">
    <property type="entry name" value="Homeodomain-like"/>
    <property type="match status" value="1"/>
</dbReference>
<sequence>MFNRGFGLYMLAFNETAINEAVKTMKIAKVLNLCLLLIFLSLSASYGSDLACPNFTYGPSGYVETYAGSQEERGGADGDFGMAQFYWPNGIAVDDSGNLWLKEHGSHKIIRVDMGTGLVSTFTGSVQGYNDGDLAPAVFYKSYGISVRPDRSVFIGDRGNTCIRWIDPEGEVSVTLASFWKPKGGAIGQKLAFLFIVLLPYSAFLNYLGWKQSKETFHSFIIGFAQIVPLILFALGFFSPRWPLSILNRRHLKGFLRLEKNHKYEKTGLSKAFSQELKTKLENLMLTQKPYLNQDLRLDDIARMLDISRHHASQVINENFGLNFYEYVNKYRIEEAKDRLNSHSETTVPSISEIAYQCGFNNRVSFYKAFRKMTHTTPSEFMGKGA</sequence>
<keyword evidence="3" id="KW-0804">Transcription</keyword>
<dbReference type="EMBL" id="VCNI01000004">
    <property type="protein sequence ID" value="TMU50766.1"/>
    <property type="molecule type" value="Genomic_DNA"/>
</dbReference>
<dbReference type="Proteomes" id="UP000751614">
    <property type="component" value="Unassembled WGS sequence"/>
</dbReference>
<feature type="domain" description="HTH araC/xylS-type" evidence="5">
    <location>
        <begin position="282"/>
        <end position="384"/>
    </location>
</feature>
<dbReference type="Pfam" id="PF12833">
    <property type="entry name" value="HTH_18"/>
    <property type="match status" value="1"/>
</dbReference>
<accession>A0ABY2WGT9</accession>
<feature type="transmembrane region" description="Helical" evidence="4">
    <location>
        <begin position="217"/>
        <end position="238"/>
    </location>
</feature>
<keyword evidence="2" id="KW-0238">DNA-binding</keyword>
<keyword evidence="4" id="KW-0812">Transmembrane</keyword>
<dbReference type="PROSITE" id="PS01124">
    <property type="entry name" value="HTH_ARAC_FAMILY_2"/>
    <property type="match status" value="1"/>
</dbReference>
<evidence type="ECO:0000256" key="1">
    <source>
        <dbReference type="ARBA" id="ARBA00023015"/>
    </source>
</evidence>
<dbReference type="InterPro" id="IPR011042">
    <property type="entry name" value="6-blade_b-propeller_TolB-like"/>
</dbReference>
<gene>
    <name evidence="6" type="ORF">FGG15_18385</name>
</gene>
<evidence type="ECO:0000313" key="7">
    <source>
        <dbReference type="Proteomes" id="UP000751614"/>
    </source>
</evidence>
<dbReference type="Gene3D" id="1.10.10.60">
    <property type="entry name" value="Homeodomain-like"/>
    <property type="match status" value="2"/>
</dbReference>
<evidence type="ECO:0000259" key="5">
    <source>
        <dbReference type="PROSITE" id="PS01124"/>
    </source>
</evidence>
<organism evidence="6 7">
    <name type="scientific">Flagellimonas algicola</name>
    <dbReference type="NCBI Taxonomy" id="2583815"/>
    <lineage>
        <taxon>Bacteria</taxon>
        <taxon>Pseudomonadati</taxon>
        <taxon>Bacteroidota</taxon>
        <taxon>Flavobacteriia</taxon>
        <taxon>Flavobacteriales</taxon>
        <taxon>Flavobacteriaceae</taxon>
        <taxon>Flagellimonas</taxon>
    </lineage>
</organism>
<evidence type="ECO:0000256" key="4">
    <source>
        <dbReference type="SAM" id="Phobius"/>
    </source>
</evidence>
<comment type="caution">
    <text evidence="6">The sequence shown here is derived from an EMBL/GenBank/DDBJ whole genome shotgun (WGS) entry which is preliminary data.</text>
</comment>
<keyword evidence="4" id="KW-1133">Transmembrane helix</keyword>
<protein>
    <submittedName>
        <fullName evidence="6">Helix-turn-helix domain-containing protein</fullName>
    </submittedName>
</protein>
<feature type="transmembrane region" description="Helical" evidence="4">
    <location>
        <begin position="191"/>
        <end position="210"/>
    </location>
</feature>
<dbReference type="PANTHER" id="PTHR43280:SF29">
    <property type="entry name" value="ARAC-FAMILY TRANSCRIPTIONAL REGULATOR"/>
    <property type="match status" value="1"/>
</dbReference>
<dbReference type="SMART" id="SM00342">
    <property type="entry name" value="HTH_ARAC"/>
    <property type="match status" value="1"/>
</dbReference>
<evidence type="ECO:0000313" key="6">
    <source>
        <dbReference type="EMBL" id="TMU50766.1"/>
    </source>
</evidence>
<dbReference type="SUPFAM" id="SSF101898">
    <property type="entry name" value="NHL repeat"/>
    <property type="match status" value="1"/>
</dbReference>